<name>A0ABN9Q096_9DINO</name>
<reference evidence="2" key="1">
    <citation type="submission" date="2023-10" db="EMBL/GenBank/DDBJ databases">
        <authorList>
            <person name="Chen Y."/>
            <person name="Shah S."/>
            <person name="Dougan E. K."/>
            <person name="Thang M."/>
            <person name="Chan C."/>
        </authorList>
    </citation>
    <scope>NUCLEOTIDE SEQUENCE [LARGE SCALE GENOMIC DNA]</scope>
</reference>
<gene>
    <name evidence="2" type="ORF">PCOR1329_LOCUS6555</name>
</gene>
<keyword evidence="3" id="KW-1185">Reference proteome</keyword>
<dbReference type="EMBL" id="CAUYUJ010001760">
    <property type="protein sequence ID" value="CAK0797491.1"/>
    <property type="molecule type" value="Genomic_DNA"/>
</dbReference>
<sequence length="210" mass="23051">LNRLRPKRAGGIVFMSVVAVRTRARAAGTAPGTADESASRDVPSAGMFFFQTRQRNTPCKVVWTKVEDQQRPWAALAESLELAAAAPLETRRHERAAFQTEGAASRTARSGERHGPRQQRAARWTPCSPPCREEARGGEGRGADFAPAPRLPCTVVEFRPCGLFRRMGARIRQAALRGLAAQTSHRPVLFCSPSRQSTRESADSRWSKTA</sequence>
<organism evidence="2 3">
    <name type="scientific">Prorocentrum cordatum</name>
    <dbReference type="NCBI Taxonomy" id="2364126"/>
    <lineage>
        <taxon>Eukaryota</taxon>
        <taxon>Sar</taxon>
        <taxon>Alveolata</taxon>
        <taxon>Dinophyceae</taxon>
        <taxon>Prorocentrales</taxon>
        <taxon>Prorocentraceae</taxon>
        <taxon>Prorocentrum</taxon>
    </lineage>
</organism>
<feature type="non-terminal residue" evidence="2">
    <location>
        <position position="1"/>
    </location>
</feature>
<dbReference type="Proteomes" id="UP001189429">
    <property type="component" value="Unassembled WGS sequence"/>
</dbReference>
<comment type="caution">
    <text evidence="2">The sequence shown here is derived from an EMBL/GenBank/DDBJ whole genome shotgun (WGS) entry which is preliminary data.</text>
</comment>
<evidence type="ECO:0000313" key="2">
    <source>
        <dbReference type="EMBL" id="CAK0797491.1"/>
    </source>
</evidence>
<feature type="region of interest" description="Disordered" evidence="1">
    <location>
        <begin position="95"/>
        <end position="143"/>
    </location>
</feature>
<protein>
    <submittedName>
        <fullName evidence="2">Uncharacterized protein</fullName>
    </submittedName>
</protein>
<feature type="compositionally biased region" description="Basic and acidic residues" evidence="1">
    <location>
        <begin position="197"/>
        <end position="210"/>
    </location>
</feature>
<feature type="non-terminal residue" evidence="2">
    <location>
        <position position="210"/>
    </location>
</feature>
<evidence type="ECO:0000256" key="1">
    <source>
        <dbReference type="SAM" id="MobiDB-lite"/>
    </source>
</evidence>
<proteinExistence type="predicted"/>
<feature type="compositionally biased region" description="Basic and acidic residues" evidence="1">
    <location>
        <begin position="131"/>
        <end position="142"/>
    </location>
</feature>
<accession>A0ABN9Q096</accession>
<feature type="region of interest" description="Disordered" evidence="1">
    <location>
        <begin position="190"/>
        <end position="210"/>
    </location>
</feature>
<evidence type="ECO:0000313" key="3">
    <source>
        <dbReference type="Proteomes" id="UP001189429"/>
    </source>
</evidence>